<accession>A0A060SUS3</accession>
<dbReference type="EMBL" id="CCBP010000687">
    <property type="protein sequence ID" value="CDO78145.1"/>
    <property type="molecule type" value="Genomic_DNA"/>
</dbReference>
<dbReference type="Proteomes" id="UP000029665">
    <property type="component" value="Unassembled WGS sequence"/>
</dbReference>
<dbReference type="AlphaFoldDB" id="A0A060SUS3"/>
<organism evidence="2 3">
    <name type="scientific">Pycnoporus cinnabarinus</name>
    <name type="common">Cinnabar-red polypore</name>
    <name type="synonym">Trametes cinnabarina</name>
    <dbReference type="NCBI Taxonomy" id="5643"/>
    <lineage>
        <taxon>Eukaryota</taxon>
        <taxon>Fungi</taxon>
        <taxon>Dikarya</taxon>
        <taxon>Basidiomycota</taxon>
        <taxon>Agaricomycotina</taxon>
        <taxon>Agaricomycetes</taxon>
        <taxon>Polyporales</taxon>
        <taxon>Polyporaceae</taxon>
        <taxon>Trametes</taxon>
    </lineage>
</organism>
<feature type="region of interest" description="Disordered" evidence="1">
    <location>
        <begin position="346"/>
        <end position="371"/>
    </location>
</feature>
<dbReference type="OrthoDB" id="2755636at2759"/>
<reference evidence="2" key="1">
    <citation type="submission" date="2014-01" db="EMBL/GenBank/DDBJ databases">
        <title>The genome of the white-rot fungus Pycnoporus cinnabarinus: a basidiomycete model with a versatile arsenal for lignocellulosic biomass breakdown.</title>
        <authorList>
            <person name="Levasseur A."/>
            <person name="Lomascolo A."/>
            <person name="Ruiz-Duenas F.J."/>
            <person name="Uzan E."/>
            <person name="Piumi F."/>
            <person name="Kues U."/>
            <person name="Ram A.F.J."/>
            <person name="Murat C."/>
            <person name="Haon M."/>
            <person name="Benoit I."/>
            <person name="Arfi Y."/>
            <person name="Chevret D."/>
            <person name="Drula E."/>
            <person name="Kwon M.J."/>
            <person name="Gouret P."/>
            <person name="Lesage-Meessen L."/>
            <person name="Lombard V."/>
            <person name="Mariette J."/>
            <person name="Noirot C."/>
            <person name="Park J."/>
            <person name="Patyshakuliyeva A."/>
            <person name="Wieneger R.A.B."/>
            <person name="Wosten H.A.B."/>
            <person name="Martin F."/>
            <person name="Coutinho P.M."/>
            <person name="de Vries R."/>
            <person name="Martinez A.T."/>
            <person name="Klopp C."/>
            <person name="Pontarotti P."/>
            <person name="Henrissat B."/>
            <person name="Record E."/>
        </authorList>
    </citation>
    <scope>NUCLEOTIDE SEQUENCE [LARGE SCALE GENOMIC DNA]</scope>
    <source>
        <strain evidence="2">BRFM137</strain>
    </source>
</reference>
<name>A0A060SUS3_PYCCI</name>
<gene>
    <name evidence="2" type="ORF">BN946_scf184680.g2</name>
</gene>
<feature type="region of interest" description="Disordered" evidence="1">
    <location>
        <begin position="1"/>
        <end position="26"/>
    </location>
</feature>
<protein>
    <submittedName>
        <fullName evidence="2">Uncharacterized protein</fullName>
    </submittedName>
</protein>
<evidence type="ECO:0000313" key="2">
    <source>
        <dbReference type="EMBL" id="CDO78145.1"/>
    </source>
</evidence>
<comment type="caution">
    <text evidence="2">The sequence shown here is derived from an EMBL/GenBank/DDBJ whole genome shotgun (WGS) entry which is preliminary data.</text>
</comment>
<keyword evidence="3" id="KW-1185">Reference proteome</keyword>
<dbReference type="HOGENOM" id="CLU_039762_0_0_1"/>
<dbReference type="OMA" id="DNRISEW"/>
<evidence type="ECO:0000256" key="1">
    <source>
        <dbReference type="SAM" id="MobiDB-lite"/>
    </source>
</evidence>
<sequence length="380" mass="41268">MLTKVVARTSSAPSAHPRAVGSKAPLTRLSADSAGIAVAGNAKSNLTKSSRTTAIPKDGTATSGKAPKSKLSDLAPVLREPFNKRFVPLVRQYLGTLRPWQSVSIHELQQLHRKAFGDELSRQYPLEGRDHCFRLIHYRMDDWHSKFASTATLSFEEVIKDLSASEDHGGPGGSDPDTSGPDQQSQAILKSTDDIGTYATWLLGDAKRAAPFYWRSWNGGVRQEGRLQSDLIVGTFAYHLGEVLAVPAEERVLEYPVGALTLATLGVQHALTHYSTGTWSPPEGRAGFFSEDNYGDTYNFEDGVEVKDRRLTRVFKVVENLSDEEWTAIYTAAYAIVKRRKVTKGRRGKNSKGVGGGDAAASGVAKAASDDDELMLAADG</sequence>
<evidence type="ECO:0000313" key="3">
    <source>
        <dbReference type="Proteomes" id="UP000029665"/>
    </source>
</evidence>
<dbReference type="STRING" id="5643.A0A060SUS3"/>
<proteinExistence type="predicted"/>
<feature type="region of interest" description="Disordered" evidence="1">
    <location>
        <begin position="45"/>
        <end position="69"/>
    </location>
</feature>
<feature type="region of interest" description="Disordered" evidence="1">
    <location>
        <begin position="164"/>
        <end position="186"/>
    </location>
</feature>